<dbReference type="InterPro" id="IPR000594">
    <property type="entry name" value="ThiF_NAD_FAD-bd"/>
</dbReference>
<dbReference type="Gene3D" id="3.40.50.720">
    <property type="entry name" value="NAD(P)-binding Rossmann-like Domain"/>
    <property type="match status" value="2"/>
</dbReference>
<keyword evidence="4" id="KW-1185">Reference proteome</keyword>
<dbReference type="AlphaFoldDB" id="A0A646KRW1"/>
<dbReference type="RefSeq" id="WP_153525909.1">
    <property type="nucleotide sequence ID" value="NZ_JBEPDZ010000001.1"/>
</dbReference>
<dbReference type="Pfam" id="PF00899">
    <property type="entry name" value="ThiF"/>
    <property type="match status" value="1"/>
</dbReference>
<evidence type="ECO:0000256" key="1">
    <source>
        <dbReference type="SAM" id="MobiDB-lite"/>
    </source>
</evidence>
<feature type="domain" description="THIF-type NAD/FAD binding fold" evidence="2">
    <location>
        <begin position="128"/>
        <end position="197"/>
    </location>
</feature>
<dbReference type="GO" id="GO:0008641">
    <property type="term" value="F:ubiquitin-like modifier activating enzyme activity"/>
    <property type="evidence" value="ECO:0007669"/>
    <property type="project" value="InterPro"/>
</dbReference>
<feature type="region of interest" description="Disordered" evidence="1">
    <location>
        <begin position="397"/>
        <end position="416"/>
    </location>
</feature>
<evidence type="ECO:0000259" key="2">
    <source>
        <dbReference type="Pfam" id="PF00899"/>
    </source>
</evidence>
<dbReference type="Proteomes" id="UP000419138">
    <property type="component" value="Unassembled WGS sequence"/>
</dbReference>
<dbReference type="SUPFAM" id="SSF69572">
    <property type="entry name" value="Activating enzymes of the ubiquitin-like proteins"/>
    <property type="match status" value="1"/>
</dbReference>
<feature type="compositionally biased region" description="Basic and acidic residues" evidence="1">
    <location>
        <begin position="399"/>
        <end position="416"/>
    </location>
</feature>
<proteinExistence type="predicted"/>
<accession>A0A646KRW1</accession>
<comment type="caution">
    <text evidence="3">The sequence shown here is derived from an EMBL/GenBank/DDBJ whole genome shotgun (WGS) entry which is preliminary data.</text>
</comment>
<reference evidence="3 4" key="1">
    <citation type="submission" date="2019-05" db="EMBL/GenBank/DDBJ databases">
        <title>Comparative genomics and metabolomics analyses of clavulanic acid producing Streptomyces species provides insight into specialized metabolism and evolution of beta-lactam biosynthetic gene clusters.</title>
        <authorList>
            <person name="Moore M.A."/>
            <person name="Cruz-Morales P."/>
            <person name="Barona Gomez F."/>
            <person name="Kapil T."/>
        </authorList>
    </citation>
    <scope>NUCLEOTIDE SEQUENCE [LARGE SCALE GENOMIC DNA]</scope>
    <source>
        <strain evidence="3 4">NRRL 5741</strain>
    </source>
</reference>
<evidence type="ECO:0000313" key="4">
    <source>
        <dbReference type="Proteomes" id="UP000419138"/>
    </source>
</evidence>
<protein>
    <submittedName>
        <fullName evidence="3">TOMM leader peptide-binding protein</fullName>
    </submittedName>
</protein>
<name>A0A646KRW1_STRJU</name>
<evidence type="ECO:0000313" key="3">
    <source>
        <dbReference type="EMBL" id="MQT04581.1"/>
    </source>
</evidence>
<dbReference type="NCBIfam" id="TIGR03882">
    <property type="entry name" value="cyclo_dehyd_2"/>
    <property type="match status" value="1"/>
</dbReference>
<dbReference type="InterPro" id="IPR035985">
    <property type="entry name" value="Ubiquitin-activating_enz"/>
</dbReference>
<sequence length="416" mass="42127">MHPMLKPALRRAWRERQSIQFGVTPAHAVTLGPVDTATGALLELLDGTRGLPLLREEARAIGLPEGHSDALVQRLTAAGLLDDPTAGGPAAEALRARAGAVDRLRPDLAALSVVHPEPGAGMRRLAARRAVRIQIRGAGRVGAAVAALLSASGVGRIEVLDGGRVEPGDVSPGGLAPEAVGERREAAARRRVREVAPIPPQRSTGAMAGRAAGGAVTGKGVAGGGAMAREGGPGAAARAGGEPPGSGEGGLSLIIVCPRDGLMAYAPDPAPASDWIATGTPHLYAGVIEATGMVGPLVLPGGTGCAGCLELARTERDPGWPRLLAQWRSGGRRAPVPAGDTALAAAVAGMAAAHALSFLDGELPTSAGARWETSLPLLDWRSERIAPHPRCVCGSAGKSEVHDTSGLEPSHETMAG</sequence>
<gene>
    <name evidence="3" type="ORF">FF041_31810</name>
</gene>
<feature type="region of interest" description="Disordered" evidence="1">
    <location>
        <begin position="225"/>
        <end position="245"/>
    </location>
</feature>
<dbReference type="InterPro" id="IPR022291">
    <property type="entry name" value="Bacteriocin_synth_cyclodeHase"/>
</dbReference>
<dbReference type="EMBL" id="VCLA01000192">
    <property type="protein sequence ID" value="MQT04581.1"/>
    <property type="molecule type" value="Genomic_DNA"/>
</dbReference>
<organism evidence="3 4">
    <name type="scientific">Streptomyces jumonjinensis</name>
    <dbReference type="NCBI Taxonomy" id="1945"/>
    <lineage>
        <taxon>Bacteria</taxon>
        <taxon>Bacillati</taxon>
        <taxon>Actinomycetota</taxon>
        <taxon>Actinomycetes</taxon>
        <taxon>Kitasatosporales</taxon>
        <taxon>Streptomycetaceae</taxon>
        <taxon>Streptomyces</taxon>
    </lineage>
</organism>
<feature type="compositionally biased region" description="Gly residues" evidence="1">
    <location>
        <begin position="225"/>
        <end position="234"/>
    </location>
</feature>
<dbReference type="OrthoDB" id="4426339at2"/>